<dbReference type="PANTHER" id="PTHR22916:SF3">
    <property type="entry name" value="UDP-GLCNAC:BETAGAL BETA-1,3-N-ACETYLGLUCOSAMINYLTRANSFERASE-LIKE PROTEIN 1"/>
    <property type="match status" value="1"/>
</dbReference>
<organism evidence="2 3">
    <name type="scientific">Candidatus Liptonbacteria bacterium GWB1_49_6</name>
    <dbReference type="NCBI Taxonomy" id="1798644"/>
    <lineage>
        <taxon>Bacteria</taxon>
        <taxon>Candidatus Liptoniibacteriota</taxon>
    </lineage>
</organism>
<feature type="domain" description="Glycosyltransferase 2-like" evidence="1">
    <location>
        <begin position="5"/>
        <end position="166"/>
    </location>
</feature>
<dbReference type="Gene3D" id="3.90.550.10">
    <property type="entry name" value="Spore Coat Polysaccharide Biosynthesis Protein SpsA, Chain A"/>
    <property type="match status" value="1"/>
</dbReference>
<dbReference type="Proteomes" id="UP000176648">
    <property type="component" value="Unassembled WGS sequence"/>
</dbReference>
<evidence type="ECO:0000259" key="1">
    <source>
        <dbReference type="Pfam" id="PF00535"/>
    </source>
</evidence>
<dbReference type="SUPFAM" id="SSF53448">
    <property type="entry name" value="Nucleotide-diphospho-sugar transferases"/>
    <property type="match status" value="1"/>
</dbReference>
<dbReference type="InterPro" id="IPR029044">
    <property type="entry name" value="Nucleotide-diphossugar_trans"/>
</dbReference>
<dbReference type="PANTHER" id="PTHR22916">
    <property type="entry name" value="GLYCOSYLTRANSFERASE"/>
    <property type="match status" value="1"/>
</dbReference>
<dbReference type="CDD" id="cd00761">
    <property type="entry name" value="Glyco_tranf_GTA_type"/>
    <property type="match status" value="1"/>
</dbReference>
<dbReference type="GO" id="GO:0016758">
    <property type="term" value="F:hexosyltransferase activity"/>
    <property type="evidence" value="ECO:0007669"/>
    <property type="project" value="UniProtKB-ARBA"/>
</dbReference>
<dbReference type="STRING" id="1798644.A2122_00595"/>
<dbReference type="Pfam" id="PF00535">
    <property type="entry name" value="Glycos_transf_2"/>
    <property type="match status" value="1"/>
</dbReference>
<proteinExistence type="predicted"/>
<dbReference type="EMBL" id="MHKU01000011">
    <property type="protein sequence ID" value="OGY97079.1"/>
    <property type="molecule type" value="Genomic_DNA"/>
</dbReference>
<comment type="caution">
    <text evidence="2">The sequence shown here is derived from an EMBL/GenBank/DDBJ whole genome shotgun (WGS) entry which is preliminary data.</text>
</comment>
<dbReference type="AlphaFoldDB" id="A0A1G2C8H9"/>
<protein>
    <recommendedName>
        <fullName evidence="1">Glycosyltransferase 2-like domain-containing protein</fullName>
    </recommendedName>
</protein>
<name>A0A1G2C8H9_9BACT</name>
<dbReference type="InterPro" id="IPR001173">
    <property type="entry name" value="Glyco_trans_2-like"/>
</dbReference>
<sequence>MPKVSAIITTWNRAVMLKRAIASVLAQSLEDFELIILDNSSTDETEAVTRSFNDKRIRYVKHLLSAISKARNIGITEARSDYVAFLDDDDEWLHEKLEKQYRMFAADTSRRVGFVYGGYIHVEEESGHVFETITPRLDGNVYEYAVRHRDTLTGSASNPMLRKSAVIAVGGYDEEVKTGEDYEMFLRLAREYEFRFVKDALLRIYVHRGYRLSHQLEPYLKTDLIVYGKHKDFIKRFPGTNSYFLQIIAGKCLRLGKKMEAREYLKSAFRAYPWNPGVWLQFVLSFFPKVVYKFFHRVAVFLYLRMRQSVYYG</sequence>
<evidence type="ECO:0000313" key="3">
    <source>
        <dbReference type="Proteomes" id="UP000176648"/>
    </source>
</evidence>
<gene>
    <name evidence="2" type="ORF">A2122_00595</name>
</gene>
<accession>A0A1G2C8H9</accession>
<reference evidence="2 3" key="1">
    <citation type="journal article" date="2016" name="Nat. Commun.">
        <title>Thousands of microbial genomes shed light on interconnected biogeochemical processes in an aquifer system.</title>
        <authorList>
            <person name="Anantharaman K."/>
            <person name="Brown C.T."/>
            <person name="Hug L.A."/>
            <person name="Sharon I."/>
            <person name="Castelle C.J."/>
            <person name="Probst A.J."/>
            <person name="Thomas B.C."/>
            <person name="Singh A."/>
            <person name="Wilkins M.J."/>
            <person name="Karaoz U."/>
            <person name="Brodie E.L."/>
            <person name="Williams K.H."/>
            <person name="Hubbard S.S."/>
            <person name="Banfield J.F."/>
        </authorList>
    </citation>
    <scope>NUCLEOTIDE SEQUENCE [LARGE SCALE GENOMIC DNA]</scope>
</reference>
<evidence type="ECO:0000313" key="2">
    <source>
        <dbReference type="EMBL" id="OGY97079.1"/>
    </source>
</evidence>